<evidence type="ECO:0000256" key="1">
    <source>
        <dbReference type="SAM" id="MobiDB-lite"/>
    </source>
</evidence>
<dbReference type="UniPathway" id="UPA00196"/>
<dbReference type="Proteomes" id="UP000700334">
    <property type="component" value="Unassembled WGS sequence"/>
</dbReference>
<accession>A0A8J6DD84</accession>
<feature type="compositionally biased region" description="Basic and acidic residues" evidence="1">
    <location>
        <begin position="109"/>
        <end position="130"/>
    </location>
</feature>
<dbReference type="GO" id="GO:0016020">
    <property type="term" value="C:membrane"/>
    <property type="evidence" value="ECO:0007669"/>
    <property type="project" value="GOC"/>
</dbReference>
<evidence type="ECO:0000313" key="2">
    <source>
        <dbReference type="EMBL" id="KAG8505762.1"/>
    </source>
</evidence>
<gene>
    <name evidence="2" type="ORF">J0S82_004677</name>
</gene>
<dbReference type="EMBL" id="JAGFMF010012234">
    <property type="protein sequence ID" value="KAG8505762.1"/>
    <property type="molecule type" value="Genomic_DNA"/>
</dbReference>
<name>A0A8J6DD84_GALPY</name>
<evidence type="ECO:0000313" key="3">
    <source>
        <dbReference type="Proteomes" id="UP000700334"/>
    </source>
</evidence>
<sequence>KNKYYPYLQVESLLTARDHEGGNRHQQQESQELHDAATLRLWVQLRQWDSPRAHLLTAAVEQQLLLSPLVVLRGKPETPPVFGTKTFRRLLSRVLANKPQGQESLLTARDHEGGNRHQQQESPALHDSRFRAGSTDGTAQSPAGSPQGLYMVAEVNDDTWAKHQNSNFQSMSEEHPCPEAIALTVARHMRNLHKKPTGKLYRHVRGFSVPSQACSPSSHPHTPSFTHFCSNSDLHGPNGLHCPLHREEPEPSNHRKQESQAPHRLSSVPSSQITMQKASLLSAFNSLDQFAESILRGLSHRDAELFLCTAEQGCLPGRNFAFFPGFPLVLNSIGPRDLFSQHPNTSLSVPSTENKLHCHMQTSAPGEAQWQNSLRKGNEDELLVHLGSTWQQDKGPRTGTKQQKLPCGGSRPLRYLQECSRFLPCPVTTLPESLTQCSLRLPEPA</sequence>
<feature type="region of interest" description="Disordered" evidence="1">
    <location>
        <begin position="240"/>
        <end position="271"/>
    </location>
</feature>
<organism evidence="2 3">
    <name type="scientific">Galemys pyrenaicus</name>
    <name type="common">Iberian desman</name>
    <name type="synonym">Pyrenean desman</name>
    <dbReference type="NCBI Taxonomy" id="202257"/>
    <lineage>
        <taxon>Eukaryota</taxon>
        <taxon>Metazoa</taxon>
        <taxon>Chordata</taxon>
        <taxon>Craniata</taxon>
        <taxon>Vertebrata</taxon>
        <taxon>Euteleostomi</taxon>
        <taxon>Mammalia</taxon>
        <taxon>Eutheria</taxon>
        <taxon>Laurasiatheria</taxon>
        <taxon>Eulipotyphla</taxon>
        <taxon>Talpidae</taxon>
        <taxon>Galemys</taxon>
    </lineage>
</organism>
<dbReference type="Pfam" id="PF04188">
    <property type="entry name" value="Mannosyl_trans2"/>
    <property type="match status" value="1"/>
</dbReference>
<reference evidence="2" key="1">
    <citation type="journal article" date="2021" name="Evol. Appl.">
        <title>The genome of the Pyrenean desman and the effects of bottlenecks and inbreeding on the genomic landscape of an endangered species.</title>
        <authorList>
            <person name="Escoda L."/>
            <person name="Castresana J."/>
        </authorList>
    </citation>
    <scope>NUCLEOTIDE SEQUENCE</scope>
    <source>
        <strain evidence="2">IBE-C5619</strain>
    </source>
</reference>
<protein>
    <submittedName>
        <fullName evidence="2">Uncharacterized protein</fullName>
    </submittedName>
</protein>
<proteinExistence type="predicted"/>
<dbReference type="InterPro" id="IPR007315">
    <property type="entry name" value="PIG-V/Gpi18"/>
</dbReference>
<feature type="compositionally biased region" description="Polar residues" evidence="1">
    <location>
        <begin position="135"/>
        <end position="144"/>
    </location>
</feature>
<feature type="non-terminal residue" evidence="2">
    <location>
        <position position="1"/>
    </location>
</feature>
<feature type="compositionally biased region" description="Basic and acidic residues" evidence="1">
    <location>
        <begin position="244"/>
        <end position="258"/>
    </location>
</feature>
<feature type="region of interest" description="Disordered" evidence="1">
    <location>
        <begin position="109"/>
        <end position="146"/>
    </location>
</feature>
<comment type="caution">
    <text evidence="2">The sequence shown here is derived from an EMBL/GenBank/DDBJ whole genome shotgun (WGS) entry which is preliminary data.</text>
</comment>
<dbReference type="GO" id="GO:0006506">
    <property type="term" value="P:GPI anchor biosynthetic process"/>
    <property type="evidence" value="ECO:0007669"/>
    <property type="project" value="UniProtKB-UniPathway"/>
</dbReference>
<dbReference type="AlphaFoldDB" id="A0A8J6DD84"/>
<dbReference type="GO" id="GO:0000009">
    <property type="term" value="F:alpha-1,6-mannosyltransferase activity"/>
    <property type="evidence" value="ECO:0007669"/>
    <property type="project" value="InterPro"/>
</dbReference>
<dbReference type="GO" id="GO:0004376">
    <property type="term" value="F:GPI mannosyltransferase activity"/>
    <property type="evidence" value="ECO:0007669"/>
    <property type="project" value="InterPro"/>
</dbReference>
<keyword evidence="3" id="KW-1185">Reference proteome</keyword>